<keyword evidence="2" id="KW-1185">Reference proteome</keyword>
<reference evidence="1" key="1">
    <citation type="submission" date="2020-09" db="EMBL/GenBank/DDBJ databases">
        <title>Iningainema tapete sp. nov. (Scytonemataceae, Cyanobacteria) from greenhouses in central Florida (USA) produces two types of nodularin with biosynthetic potential for microcystin-LR and anabaenopeptins.</title>
        <authorList>
            <person name="Berthold D.E."/>
            <person name="Lefler F.W."/>
            <person name="Huang I.-S."/>
            <person name="Abdulla H."/>
            <person name="Zimba P.V."/>
            <person name="Laughinghouse H.D. IV."/>
        </authorList>
    </citation>
    <scope>NUCLEOTIDE SEQUENCE</scope>
    <source>
        <strain evidence="1">BLCCT55</strain>
    </source>
</reference>
<dbReference type="Proteomes" id="UP000629098">
    <property type="component" value="Unassembled WGS sequence"/>
</dbReference>
<dbReference type="EMBL" id="JACXAE010000043">
    <property type="protein sequence ID" value="MBD2772684.1"/>
    <property type="molecule type" value="Genomic_DNA"/>
</dbReference>
<name>A0A8J6XJJ9_9CYAN</name>
<proteinExistence type="predicted"/>
<organism evidence="1 2">
    <name type="scientific">Iningainema tapete BLCC-T55</name>
    <dbReference type="NCBI Taxonomy" id="2748662"/>
    <lineage>
        <taxon>Bacteria</taxon>
        <taxon>Bacillati</taxon>
        <taxon>Cyanobacteriota</taxon>
        <taxon>Cyanophyceae</taxon>
        <taxon>Nostocales</taxon>
        <taxon>Scytonemataceae</taxon>
        <taxon>Iningainema tapete</taxon>
    </lineage>
</organism>
<accession>A0A8J6XJJ9</accession>
<dbReference type="RefSeq" id="WP_190827564.1">
    <property type="nucleotide sequence ID" value="NZ_CAWPPI010000043.1"/>
</dbReference>
<evidence type="ECO:0000313" key="1">
    <source>
        <dbReference type="EMBL" id="MBD2772684.1"/>
    </source>
</evidence>
<protein>
    <submittedName>
        <fullName evidence="1">Uncharacterized protein</fullName>
    </submittedName>
</protein>
<gene>
    <name evidence="1" type="ORF">ICL16_11545</name>
</gene>
<dbReference type="AlphaFoldDB" id="A0A8J6XJJ9"/>
<evidence type="ECO:0000313" key="2">
    <source>
        <dbReference type="Proteomes" id="UP000629098"/>
    </source>
</evidence>
<comment type="caution">
    <text evidence="1">The sequence shown here is derived from an EMBL/GenBank/DDBJ whole genome shotgun (WGS) entry which is preliminary data.</text>
</comment>
<sequence>MIPYKIDTELFTNISLNKILMYLEYKGWKKQKEVEGIASVWSYIKKDKKISVLVPLDKEFADFEIKMEELVTVLAKVEERHKTEILKALENTSSIAKEKNREVIDIKIQFLEKNQHEVSAKEIGTVLTSLQDFFCSIESLKSETVRKRFEKNSRKSELELSLIDTFQGSFGIRVALPEHRQPDLFENLVAEQAAESFIALIQVSSNDNYEILRKEIEKLPDEPLVKFKILIKSFMELDSDLIIEWGSVNPEKGAITKLPLHKIVQAFEIVSKVELERIKLLIDPR</sequence>